<comment type="caution">
    <text evidence="1">The sequence shown here is derived from an EMBL/GenBank/DDBJ whole genome shotgun (WGS) entry which is preliminary data.</text>
</comment>
<dbReference type="EMBL" id="ASHM01070664">
    <property type="protein sequence ID" value="PNX55210.1"/>
    <property type="molecule type" value="Genomic_DNA"/>
</dbReference>
<protein>
    <submittedName>
        <fullName evidence="1">Uncharacterized protein</fullName>
    </submittedName>
</protein>
<gene>
    <name evidence="1" type="ORF">L195_g048837</name>
</gene>
<evidence type="ECO:0000313" key="1">
    <source>
        <dbReference type="EMBL" id="PNX55210.1"/>
    </source>
</evidence>
<proteinExistence type="predicted"/>
<feature type="non-terminal residue" evidence="1">
    <location>
        <position position="54"/>
    </location>
</feature>
<reference evidence="1 2" key="1">
    <citation type="journal article" date="2014" name="Am. J. Bot.">
        <title>Genome assembly and annotation for red clover (Trifolium pratense; Fabaceae).</title>
        <authorList>
            <person name="Istvanek J."/>
            <person name="Jaros M."/>
            <person name="Krenek A."/>
            <person name="Repkova J."/>
        </authorList>
    </citation>
    <scope>NUCLEOTIDE SEQUENCE [LARGE SCALE GENOMIC DNA]</scope>
    <source>
        <strain evidence="2">cv. Tatra</strain>
        <tissue evidence="1">Young leaves</tissue>
    </source>
</reference>
<sequence length="54" mass="6027">MQISAAGSAVLYDVILDCVWLSRDELVFSNTIHSSQQIIQQSRRSVNREFAAAT</sequence>
<dbReference type="Proteomes" id="UP000236291">
    <property type="component" value="Unassembled WGS sequence"/>
</dbReference>
<name>A0A2K3JME7_TRIPR</name>
<evidence type="ECO:0000313" key="2">
    <source>
        <dbReference type="Proteomes" id="UP000236291"/>
    </source>
</evidence>
<organism evidence="1 2">
    <name type="scientific">Trifolium pratense</name>
    <name type="common">Red clover</name>
    <dbReference type="NCBI Taxonomy" id="57577"/>
    <lineage>
        <taxon>Eukaryota</taxon>
        <taxon>Viridiplantae</taxon>
        <taxon>Streptophyta</taxon>
        <taxon>Embryophyta</taxon>
        <taxon>Tracheophyta</taxon>
        <taxon>Spermatophyta</taxon>
        <taxon>Magnoliopsida</taxon>
        <taxon>eudicotyledons</taxon>
        <taxon>Gunneridae</taxon>
        <taxon>Pentapetalae</taxon>
        <taxon>rosids</taxon>
        <taxon>fabids</taxon>
        <taxon>Fabales</taxon>
        <taxon>Fabaceae</taxon>
        <taxon>Papilionoideae</taxon>
        <taxon>50 kb inversion clade</taxon>
        <taxon>NPAAA clade</taxon>
        <taxon>Hologalegina</taxon>
        <taxon>IRL clade</taxon>
        <taxon>Trifolieae</taxon>
        <taxon>Trifolium</taxon>
    </lineage>
</organism>
<reference evidence="1 2" key="2">
    <citation type="journal article" date="2017" name="Front. Plant Sci.">
        <title>Gene Classification and Mining of Molecular Markers Useful in Red Clover (Trifolium pratense) Breeding.</title>
        <authorList>
            <person name="Istvanek J."/>
            <person name="Dluhosova J."/>
            <person name="Dluhos P."/>
            <person name="Patkova L."/>
            <person name="Nedelnik J."/>
            <person name="Repkova J."/>
        </authorList>
    </citation>
    <scope>NUCLEOTIDE SEQUENCE [LARGE SCALE GENOMIC DNA]</scope>
    <source>
        <strain evidence="2">cv. Tatra</strain>
        <tissue evidence="1">Young leaves</tissue>
    </source>
</reference>
<accession>A0A2K3JME7</accession>
<dbReference type="AlphaFoldDB" id="A0A2K3JME7"/>